<gene>
    <name evidence="2" type="ORF">MNB_SV-12-1763</name>
</gene>
<dbReference type="InterPro" id="IPR002559">
    <property type="entry name" value="Transposase_11"/>
</dbReference>
<protein>
    <recommendedName>
        <fullName evidence="1">Transposase IS4-like domain-containing protein</fullName>
    </recommendedName>
</protein>
<name>A0A1W1CB07_9ZZZZ</name>
<proteinExistence type="predicted"/>
<feature type="domain" description="Transposase IS4-like" evidence="1">
    <location>
        <begin position="92"/>
        <end position="254"/>
    </location>
</feature>
<accession>A0A1W1CB07</accession>
<dbReference type="Gene3D" id="3.90.350.10">
    <property type="entry name" value="Transposase Inhibitor Protein From Tn5, Chain A, domain 1"/>
    <property type="match status" value="1"/>
</dbReference>
<reference evidence="2" key="1">
    <citation type="submission" date="2016-10" db="EMBL/GenBank/DDBJ databases">
        <authorList>
            <person name="de Groot N.N."/>
        </authorList>
    </citation>
    <scope>NUCLEOTIDE SEQUENCE</scope>
</reference>
<evidence type="ECO:0000259" key="1">
    <source>
        <dbReference type="Pfam" id="PF01609"/>
    </source>
</evidence>
<dbReference type="GO" id="GO:0004803">
    <property type="term" value="F:transposase activity"/>
    <property type="evidence" value="ECO:0007669"/>
    <property type="project" value="InterPro"/>
</dbReference>
<dbReference type="GO" id="GO:0003677">
    <property type="term" value="F:DNA binding"/>
    <property type="evidence" value="ECO:0007669"/>
    <property type="project" value="InterPro"/>
</dbReference>
<dbReference type="Pfam" id="PF01609">
    <property type="entry name" value="DDE_Tnp_1"/>
    <property type="match status" value="1"/>
</dbReference>
<dbReference type="SUPFAM" id="SSF53098">
    <property type="entry name" value="Ribonuclease H-like"/>
    <property type="match status" value="1"/>
</dbReference>
<dbReference type="GO" id="GO:0006313">
    <property type="term" value="P:DNA transposition"/>
    <property type="evidence" value="ECO:0007669"/>
    <property type="project" value="InterPro"/>
</dbReference>
<dbReference type="AlphaFoldDB" id="A0A1W1CB07"/>
<dbReference type="EMBL" id="FPHE01000120">
    <property type="protein sequence ID" value="SFV62954.1"/>
    <property type="molecule type" value="Genomic_DNA"/>
</dbReference>
<organism evidence="2">
    <name type="scientific">hydrothermal vent metagenome</name>
    <dbReference type="NCBI Taxonomy" id="652676"/>
    <lineage>
        <taxon>unclassified sequences</taxon>
        <taxon>metagenomes</taxon>
        <taxon>ecological metagenomes</taxon>
    </lineage>
</organism>
<dbReference type="InterPro" id="IPR012337">
    <property type="entry name" value="RNaseH-like_sf"/>
</dbReference>
<sequence length="297" mass="35105">MRNYENEDDGCLIIDDSLLAKPHTKDSDIVCWHYDHTISRSRKGILMLNFHYTDASGISLPVGYEIITKTEDVYDKKKKKWVKKSKFTKNEIMRDKLEILHFHNELKYRYILFDKWFASVENLVFINDVLKKKFVCPLKKNRKVALSKEDKINGKYVSIADVDTGDCSSRLVYLEGYEDALKITKQVSKDGDDDESIYLYLVTNDIDLTTDKILEIYKRRWKIEEYHKSLKQNLKIEHSPTKVMTSQLNHIFLCVCGFIKLERLRLNYKMNHFAIKEKIYIDALRVAYEMVEKLECA</sequence>
<evidence type="ECO:0000313" key="2">
    <source>
        <dbReference type="EMBL" id="SFV62954.1"/>
    </source>
</evidence>